<dbReference type="RefSeq" id="WP_269894114.1">
    <property type="nucleotide sequence ID" value="NZ_JAPZPY010000003.1"/>
</dbReference>
<gene>
    <name evidence="1" type="ORF">O6P37_11215</name>
</gene>
<dbReference type="EMBL" id="JAPZPY010000003">
    <property type="protein sequence ID" value="MCZ8379435.1"/>
    <property type="molecule type" value="Genomic_DNA"/>
</dbReference>
<reference evidence="1" key="1">
    <citation type="submission" date="2022-12" db="EMBL/GenBank/DDBJ databases">
        <authorList>
            <person name="Deng Y."/>
            <person name="Zhang Y.-Q."/>
        </authorList>
    </citation>
    <scope>NUCLEOTIDE SEQUENCE</scope>
    <source>
        <strain evidence="1">CPCC 205372</strain>
    </source>
</reference>
<organism evidence="1 2">
    <name type="scientific">Mycobacterium hippophais</name>
    <dbReference type="NCBI Taxonomy" id="3016340"/>
    <lineage>
        <taxon>Bacteria</taxon>
        <taxon>Bacillati</taxon>
        <taxon>Actinomycetota</taxon>
        <taxon>Actinomycetes</taxon>
        <taxon>Mycobacteriales</taxon>
        <taxon>Mycobacteriaceae</taxon>
        <taxon>Mycobacterium</taxon>
    </lineage>
</organism>
<protein>
    <submittedName>
        <fullName evidence="1">Uncharacterized protein</fullName>
    </submittedName>
</protein>
<dbReference type="Proteomes" id="UP001142153">
    <property type="component" value="Unassembled WGS sequence"/>
</dbReference>
<sequence>MTTIQHITALINASSLGTRTARAARKSVIAAESDAPARRGRGRLWARQL</sequence>
<accession>A0ABT4PS85</accession>
<name>A0ABT4PS85_9MYCO</name>
<keyword evidence="2" id="KW-1185">Reference proteome</keyword>
<evidence type="ECO:0000313" key="1">
    <source>
        <dbReference type="EMBL" id="MCZ8379435.1"/>
    </source>
</evidence>
<comment type="caution">
    <text evidence="1">The sequence shown here is derived from an EMBL/GenBank/DDBJ whole genome shotgun (WGS) entry which is preliminary data.</text>
</comment>
<proteinExistence type="predicted"/>
<evidence type="ECO:0000313" key="2">
    <source>
        <dbReference type="Proteomes" id="UP001142153"/>
    </source>
</evidence>